<dbReference type="InterPro" id="IPR026968">
    <property type="entry name" value="PcaD/CatD"/>
</dbReference>
<evidence type="ECO:0000259" key="1">
    <source>
        <dbReference type="Pfam" id="PF00561"/>
    </source>
</evidence>
<dbReference type="EC" id="3.1.1.24" evidence="3"/>
<dbReference type="InterPro" id="IPR000073">
    <property type="entry name" value="AB_hydrolase_1"/>
</dbReference>
<dbReference type="AlphaFoldDB" id="A0A552WMQ7"/>
<organism evidence="3 4">
    <name type="scientific">Georgenia yuyongxinii</name>
    <dbReference type="NCBI Taxonomy" id="2589797"/>
    <lineage>
        <taxon>Bacteria</taxon>
        <taxon>Bacillati</taxon>
        <taxon>Actinomycetota</taxon>
        <taxon>Actinomycetes</taxon>
        <taxon>Micrococcales</taxon>
        <taxon>Bogoriellaceae</taxon>
        <taxon>Georgenia</taxon>
    </lineage>
</organism>
<dbReference type="NCBIfam" id="TIGR02427">
    <property type="entry name" value="protocat_pcaD"/>
    <property type="match status" value="1"/>
</dbReference>
<dbReference type="GO" id="GO:0047570">
    <property type="term" value="F:3-oxoadipate enol-lactonase activity"/>
    <property type="evidence" value="ECO:0007669"/>
    <property type="project" value="UniProtKB-EC"/>
</dbReference>
<dbReference type="InterPro" id="IPR003779">
    <property type="entry name" value="CMD-like"/>
</dbReference>
<dbReference type="InterPro" id="IPR029032">
    <property type="entry name" value="AhpD-like"/>
</dbReference>
<name>A0A552WMQ7_9MICO</name>
<dbReference type="SUPFAM" id="SSF69118">
    <property type="entry name" value="AhpD-like"/>
    <property type="match status" value="1"/>
</dbReference>
<gene>
    <name evidence="3" type="primary">pcaD</name>
    <name evidence="3" type="ORF">FJ693_15340</name>
</gene>
<dbReference type="GO" id="GO:0042952">
    <property type="term" value="P:beta-ketoadipate pathway"/>
    <property type="evidence" value="ECO:0007669"/>
    <property type="project" value="InterPro"/>
</dbReference>
<proteinExistence type="predicted"/>
<feature type="domain" description="AB hydrolase-1" evidence="1">
    <location>
        <begin position="21"/>
        <end position="247"/>
    </location>
</feature>
<dbReference type="Pfam" id="PF00561">
    <property type="entry name" value="Abhydrolase_1"/>
    <property type="match status" value="1"/>
</dbReference>
<dbReference type="Gene3D" id="1.20.1290.10">
    <property type="entry name" value="AhpD-like"/>
    <property type="match status" value="1"/>
</dbReference>
<dbReference type="InterPro" id="IPR029058">
    <property type="entry name" value="AB_hydrolase_fold"/>
</dbReference>
<dbReference type="Proteomes" id="UP000318693">
    <property type="component" value="Unassembled WGS sequence"/>
</dbReference>
<dbReference type="InterPro" id="IPR012788">
    <property type="entry name" value="Decarb_PcaC"/>
</dbReference>
<reference evidence="3 4" key="1">
    <citation type="submission" date="2019-07" db="EMBL/GenBank/DDBJ databases">
        <title>Georgenia wutianyii sp. nov. and Georgenia *** sp. nov. isolated from plateau pika (Ochotona curzoniae) in the Qinghai-Tibet plateau of China.</title>
        <authorList>
            <person name="Tian Z."/>
        </authorList>
    </citation>
    <scope>NUCLEOTIDE SEQUENCE [LARGE SCALE GENOMIC DNA]</scope>
    <source>
        <strain evidence="3 4">Z446</strain>
    </source>
</reference>
<dbReference type="NCBIfam" id="TIGR02425">
    <property type="entry name" value="decarb_PcaC"/>
    <property type="match status" value="1"/>
</dbReference>
<accession>A0A552WMQ7</accession>
<dbReference type="Gene3D" id="3.40.50.1820">
    <property type="entry name" value="alpha/beta hydrolase"/>
    <property type="match status" value="1"/>
</dbReference>
<dbReference type="PANTHER" id="PTHR33570">
    <property type="entry name" value="4-CARBOXYMUCONOLACTONE DECARBOXYLASE FAMILY PROTEIN"/>
    <property type="match status" value="1"/>
</dbReference>
<dbReference type="GO" id="GO:0051920">
    <property type="term" value="F:peroxiredoxin activity"/>
    <property type="evidence" value="ECO:0007669"/>
    <property type="project" value="InterPro"/>
</dbReference>
<dbReference type="PANTHER" id="PTHR33570:SF2">
    <property type="entry name" value="CARBOXYMUCONOLACTONE DECARBOXYLASE-LIKE DOMAIN-CONTAINING PROTEIN"/>
    <property type="match status" value="1"/>
</dbReference>
<evidence type="ECO:0000313" key="4">
    <source>
        <dbReference type="Proteomes" id="UP000318693"/>
    </source>
</evidence>
<comment type="caution">
    <text evidence="3">The sequence shown here is derived from an EMBL/GenBank/DDBJ whole genome shotgun (WGS) entry which is preliminary data.</text>
</comment>
<keyword evidence="4" id="KW-1185">Reference proteome</keyword>
<evidence type="ECO:0000313" key="3">
    <source>
        <dbReference type="EMBL" id="TRW44020.1"/>
    </source>
</evidence>
<dbReference type="PRINTS" id="PR00111">
    <property type="entry name" value="ABHYDROLASE"/>
</dbReference>
<dbReference type="EMBL" id="VJXR01000057">
    <property type="protein sequence ID" value="TRW44020.1"/>
    <property type="molecule type" value="Genomic_DNA"/>
</dbReference>
<sequence length="389" mass="42225">MASRTAPYLPAHEITGPEDAPVVVLGSSLGTDRHMWDAQVRLLERRYRVVRYELRGHGRSGAPQAGAARTTIADLAEDVVRLLDHLGIGRAHHVGLSLGGMIALWLAEHRPERVGRLAVVCSAAHSPTEESWLTRAATVREQGMGAIVEPVTARWFTDTYDDETTRARLRQTFLAVDTQGYAQCCEAIAGMDLRPDLSAVAGPVLVIAGRQDTALPPALAEEVAAGIRAGGADVRYETVDDAAHIAAVQQPATVTRLLLDHLDADRPGHATGMRVRREVLGDAHVDRAQEATTPLNADFQDFITRYAWGDVWSRPGLDRRTRSAITLALLMTLGHDGEFAMHVRAALRNGLTVDEIREVLLHVGVYAGVPVSNHAYALATEVLRDEGLL</sequence>
<keyword evidence="3" id="KW-0378">Hydrolase</keyword>
<dbReference type="Pfam" id="PF02627">
    <property type="entry name" value="CMD"/>
    <property type="match status" value="1"/>
</dbReference>
<protein>
    <submittedName>
        <fullName evidence="3">3-oxoadipate enol-lactonase</fullName>
        <ecNumber evidence="3">3.1.1.24</ecNumber>
    </submittedName>
</protein>
<dbReference type="RefSeq" id="WP_143419345.1">
    <property type="nucleotide sequence ID" value="NZ_VJXR01000057.1"/>
</dbReference>
<evidence type="ECO:0000259" key="2">
    <source>
        <dbReference type="Pfam" id="PF02627"/>
    </source>
</evidence>
<dbReference type="InterPro" id="IPR052512">
    <property type="entry name" value="4CMD/NDH-1_regulator"/>
</dbReference>
<feature type="domain" description="Carboxymuconolactone decarboxylase-like" evidence="2">
    <location>
        <begin position="298"/>
        <end position="381"/>
    </location>
</feature>
<dbReference type="SUPFAM" id="SSF53474">
    <property type="entry name" value="alpha/beta-Hydrolases"/>
    <property type="match status" value="1"/>
</dbReference>